<dbReference type="Gene3D" id="1.20.1250.20">
    <property type="entry name" value="MFS general substrate transporter like domains"/>
    <property type="match status" value="1"/>
</dbReference>
<feature type="transmembrane region" description="Helical" evidence="7">
    <location>
        <begin position="53"/>
        <end position="73"/>
    </location>
</feature>
<keyword evidence="3 7" id="KW-0812">Transmembrane</keyword>
<evidence type="ECO:0000256" key="1">
    <source>
        <dbReference type="ARBA" id="ARBA00004127"/>
    </source>
</evidence>
<dbReference type="Pfam" id="PF07690">
    <property type="entry name" value="MFS_1"/>
    <property type="match status" value="1"/>
</dbReference>
<proteinExistence type="predicted"/>
<evidence type="ECO:0000313" key="10">
    <source>
        <dbReference type="Proteomes" id="UP001303760"/>
    </source>
</evidence>
<keyword evidence="4 7" id="KW-1133">Transmembrane helix</keyword>
<dbReference type="InterPro" id="IPR020846">
    <property type="entry name" value="MFS_dom"/>
</dbReference>
<comment type="subcellular location">
    <subcellularLocation>
        <location evidence="1">Endomembrane system</location>
        <topology evidence="1">Multi-pass membrane protein</topology>
    </subcellularLocation>
</comment>
<feature type="domain" description="Major facilitator superfamily (MFS) profile" evidence="8">
    <location>
        <begin position="57"/>
        <end position="536"/>
    </location>
</feature>
<feature type="transmembrane region" description="Helical" evidence="7">
    <location>
        <begin position="148"/>
        <end position="167"/>
    </location>
</feature>
<gene>
    <name evidence="9" type="ORF">C8A03DRAFT_47699</name>
</gene>
<dbReference type="InterPro" id="IPR011701">
    <property type="entry name" value="MFS"/>
</dbReference>
<dbReference type="SUPFAM" id="SSF103473">
    <property type="entry name" value="MFS general substrate transporter"/>
    <property type="match status" value="1"/>
</dbReference>
<evidence type="ECO:0000256" key="4">
    <source>
        <dbReference type="ARBA" id="ARBA00022989"/>
    </source>
</evidence>
<reference evidence="9" key="1">
    <citation type="journal article" date="2023" name="Mol. Phylogenet. Evol.">
        <title>Genome-scale phylogeny and comparative genomics of the fungal order Sordariales.</title>
        <authorList>
            <person name="Hensen N."/>
            <person name="Bonometti L."/>
            <person name="Westerberg I."/>
            <person name="Brannstrom I.O."/>
            <person name="Guillou S."/>
            <person name="Cros-Aarteil S."/>
            <person name="Calhoun S."/>
            <person name="Haridas S."/>
            <person name="Kuo A."/>
            <person name="Mondo S."/>
            <person name="Pangilinan J."/>
            <person name="Riley R."/>
            <person name="LaButti K."/>
            <person name="Andreopoulos B."/>
            <person name="Lipzen A."/>
            <person name="Chen C."/>
            <person name="Yan M."/>
            <person name="Daum C."/>
            <person name="Ng V."/>
            <person name="Clum A."/>
            <person name="Steindorff A."/>
            <person name="Ohm R.A."/>
            <person name="Martin F."/>
            <person name="Silar P."/>
            <person name="Natvig D.O."/>
            <person name="Lalanne C."/>
            <person name="Gautier V."/>
            <person name="Ament-Velasquez S.L."/>
            <person name="Kruys A."/>
            <person name="Hutchinson M.I."/>
            <person name="Powell A.J."/>
            <person name="Barry K."/>
            <person name="Miller A.N."/>
            <person name="Grigoriev I.V."/>
            <person name="Debuchy R."/>
            <person name="Gladieux P."/>
            <person name="Hiltunen Thoren M."/>
            <person name="Johannesson H."/>
        </authorList>
    </citation>
    <scope>NUCLEOTIDE SEQUENCE</scope>
    <source>
        <strain evidence="9">CBS 532.94</strain>
    </source>
</reference>
<evidence type="ECO:0000259" key="8">
    <source>
        <dbReference type="PROSITE" id="PS50850"/>
    </source>
</evidence>
<dbReference type="PANTHER" id="PTHR23501">
    <property type="entry name" value="MAJOR FACILITATOR SUPERFAMILY"/>
    <property type="match status" value="1"/>
</dbReference>
<feature type="transmembrane region" description="Helical" evidence="7">
    <location>
        <begin position="310"/>
        <end position="337"/>
    </location>
</feature>
<evidence type="ECO:0000256" key="2">
    <source>
        <dbReference type="ARBA" id="ARBA00022448"/>
    </source>
</evidence>
<feature type="transmembrane region" description="Helical" evidence="7">
    <location>
        <begin position="502"/>
        <end position="529"/>
    </location>
</feature>
<keyword evidence="10" id="KW-1185">Reference proteome</keyword>
<keyword evidence="2" id="KW-0813">Transport</keyword>
<dbReference type="EMBL" id="MU860463">
    <property type="protein sequence ID" value="KAK4233846.1"/>
    <property type="molecule type" value="Genomic_DNA"/>
</dbReference>
<dbReference type="PROSITE" id="PS50850">
    <property type="entry name" value="MFS"/>
    <property type="match status" value="1"/>
</dbReference>
<feature type="transmembrane region" description="Helical" evidence="7">
    <location>
        <begin position="440"/>
        <end position="462"/>
    </location>
</feature>
<feature type="transmembrane region" description="Helical" evidence="7">
    <location>
        <begin position="242"/>
        <end position="266"/>
    </location>
</feature>
<dbReference type="GO" id="GO:0012505">
    <property type="term" value="C:endomembrane system"/>
    <property type="evidence" value="ECO:0007669"/>
    <property type="project" value="UniProtKB-SubCell"/>
</dbReference>
<keyword evidence="5 7" id="KW-0472">Membrane</keyword>
<sequence length="555" mass="60297">MDTDADTSPESASSAILHGPSPELRERDPLLAPTEHDLVEQEAERLRASKQKLLWAAGPGILVCLFTIDFDMVFLSTNYSKRIPSDLHELDNAVWVILLGSIMETASNPFYSRLGDLLGRRRAALLAAFLTTAGLLLCSLSSRLWQLALSRLVVGSGSSGFPLFVAIMLTDIVPLEDFALWRSLIVCVQALGDVTGGPVGSSLADKLGWHAVFRIEFLVMALGLCLLFVTHHLPANGDGFNAVGPALVFTTIALPLFALNTGGIILPWTHPVVITLLACAPVAAVACYWSQTRNGVMPFIRVELFKNCAVIALMICVFCLVFSFTALLYNLALYIAARSFHHPSSFGDWALSCIVFARPIGAILSGLAIKQYRAPWRMLQGMVLVYFVFYMPVAAGFVQLERSEYVPYLLVFGLSIGAIENCLVVSLLSVTGAQDRPSLLAIFNVITALASNIGVGLTLSLMQRFIRSGLKARLGDVLQIIQKAVKSLESTRGLDPEVQSKIISVFVGSIEKVLVISCAAFVIGVVVVLSTRVDYKDEQDVNEEEDCQQRDSDGP</sequence>
<feature type="transmembrane region" description="Helical" evidence="7">
    <location>
        <begin position="272"/>
        <end position="289"/>
    </location>
</feature>
<accession>A0AAN7C2J6</accession>
<dbReference type="GO" id="GO:0015174">
    <property type="term" value="F:basic amino acid transmembrane transporter activity"/>
    <property type="evidence" value="ECO:0007669"/>
    <property type="project" value="TreeGrafter"/>
</dbReference>
<dbReference type="Proteomes" id="UP001303760">
    <property type="component" value="Unassembled WGS sequence"/>
</dbReference>
<reference evidence="9" key="2">
    <citation type="submission" date="2023-05" db="EMBL/GenBank/DDBJ databases">
        <authorList>
            <consortium name="Lawrence Berkeley National Laboratory"/>
            <person name="Steindorff A."/>
            <person name="Hensen N."/>
            <person name="Bonometti L."/>
            <person name="Westerberg I."/>
            <person name="Brannstrom I.O."/>
            <person name="Guillou S."/>
            <person name="Cros-Aarteil S."/>
            <person name="Calhoun S."/>
            <person name="Haridas S."/>
            <person name="Kuo A."/>
            <person name="Mondo S."/>
            <person name="Pangilinan J."/>
            <person name="Riley R."/>
            <person name="Labutti K."/>
            <person name="Andreopoulos B."/>
            <person name="Lipzen A."/>
            <person name="Chen C."/>
            <person name="Yanf M."/>
            <person name="Daum C."/>
            <person name="Ng V."/>
            <person name="Clum A."/>
            <person name="Ohm R."/>
            <person name="Martin F."/>
            <person name="Silar P."/>
            <person name="Natvig D."/>
            <person name="Lalanne C."/>
            <person name="Gautier V."/>
            <person name="Ament-Velasquez S.L."/>
            <person name="Kruys A."/>
            <person name="Hutchinson M.I."/>
            <person name="Powell A.J."/>
            <person name="Barry K."/>
            <person name="Miller A.N."/>
            <person name="Grigoriev I.V."/>
            <person name="Debuchy R."/>
            <person name="Gladieux P."/>
            <person name="Thoren M.H."/>
            <person name="Johannesson H."/>
        </authorList>
    </citation>
    <scope>NUCLEOTIDE SEQUENCE</scope>
    <source>
        <strain evidence="9">CBS 532.94</strain>
    </source>
</reference>
<feature type="transmembrane region" description="Helical" evidence="7">
    <location>
        <begin position="381"/>
        <end position="400"/>
    </location>
</feature>
<dbReference type="InterPro" id="IPR036259">
    <property type="entry name" value="MFS_trans_sf"/>
</dbReference>
<evidence type="ECO:0000256" key="6">
    <source>
        <dbReference type="SAM" id="MobiDB-lite"/>
    </source>
</evidence>
<comment type="caution">
    <text evidence="9">The sequence shown here is derived from an EMBL/GenBank/DDBJ whole genome shotgun (WGS) entry which is preliminary data.</text>
</comment>
<organism evidence="9 10">
    <name type="scientific">Achaetomium macrosporum</name>
    <dbReference type="NCBI Taxonomy" id="79813"/>
    <lineage>
        <taxon>Eukaryota</taxon>
        <taxon>Fungi</taxon>
        <taxon>Dikarya</taxon>
        <taxon>Ascomycota</taxon>
        <taxon>Pezizomycotina</taxon>
        <taxon>Sordariomycetes</taxon>
        <taxon>Sordariomycetidae</taxon>
        <taxon>Sordariales</taxon>
        <taxon>Chaetomiaceae</taxon>
        <taxon>Achaetomium</taxon>
    </lineage>
</organism>
<evidence type="ECO:0000256" key="3">
    <source>
        <dbReference type="ARBA" id="ARBA00022692"/>
    </source>
</evidence>
<evidence type="ECO:0000256" key="5">
    <source>
        <dbReference type="ARBA" id="ARBA00023136"/>
    </source>
</evidence>
<dbReference type="AlphaFoldDB" id="A0AAN7C2J6"/>
<feature type="transmembrane region" description="Helical" evidence="7">
    <location>
        <begin position="349"/>
        <end position="369"/>
    </location>
</feature>
<feature type="transmembrane region" description="Helical" evidence="7">
    <location>
        <begin position="123"/>
        <end position="142"/>
    </location>
</feature>
<feature type="region of interest" description="Disordered" evidence="6">
    <location>
        <begin position="1"/>
        <end position="28"/>
    </location>
</feature>
<feature type="transmembrane region" description="Helical" evidence="7">
    <location>
        <begin position="406"/>
        <end position="428"/>
    </location>
</feature>
<dbReference type="GO" id="GO:0005886">
    <property type="term" value="C:plasma membrane"/>
    <property type="evidence" value="ECO:0007669"/>
    <property type="project" value="TreeGrafter"/>
</dbReference>
<feature type="transmembrane region" description="Helical" evidence="7">
    <location>
        <begin position="211"/>
        <end position="230"/>
    </location>
</feature>
<name>A0AAN7C2J6_9PEZI</name>
<protein>
    <submittedName>
        <fullName evidence="9">Major facilitator superfamily domain-containing protein</fullName>
    </submittedName>
</protein>
<dbReference type="GO" id="GO:0000329">
    <property type="term" value="C:fungal-type vacuole membrane"/>
    <property type="evidence" value="ECO:0007669"/>
    <property type="project" value="TreeGrafter"/>
</dbReference>
<dbReference type="PANTHER" id="PTHR23501:SF191">
    <property type="entry name" value="VACUOLAR BASIC AMINO ACID TRANSPORTER 4"/>
    <property type="match status" value="1"/>
</dbReference>
<evidence type="ECO:0000256" key="7">
    <source>
        <dbReference type="SAM" id="Phobius"/>
    </source>
</evidence>
<evidence type="ECO:0000313" key="9">
    <source>
        <dbReference type="EMBL" id="KAK4233846.1"/>
    </source>
</evidence>